<dbReference type="PANTHER" id="PTHR37540:SF5">
    <property type="entry name" value="TRANSCRIPTION FACTOR DOMAIN-CONTAINING PROTEIN"/>
    <property type="match status" value="1"/>
</dbReference>
<reference evidence="2" key="1">
    <citation type="journal article" date="2020" name="Stud. Mycol.">
        <title>101 Dothideomycetes genomes: a test case for predicting lifestyles and emergence of pathogens.</title>
        <authorList>
            <person name="Haridas S."/>
            <person name="Albert R."/>
            <person name="Binder M."/>
            <person name="Bloem J."/>
            <person name="Labutti K."/>
            <person name="Salamov A."/>
            <person name="Andreopoulos B."/>
            <person name="Baker S."/>
            <person name="Barry K."/>
            <person name="Bills G."/>
            <person name="Bluhm B."/>
            <person name="Cannon C."/>
            <person name="Castanera R."/>
            <person name="Culley D."/>
            <person name="Daum C."/>
            <person name="Ezra D."/>
            <person name="Gonzalez J."/>
            <person name="Henrissat B."/>
            <person name="Kuo A."/>
            <person name="Liang C."/>
            <person name="Lipzen A."/>
            <person name="Lutzoni F."/>
            <person name="Magnuson J."/>
            <person name="Mondo S."/>
            <person name="Nolan M."/>
            <person name="Ohm R."/>
            <person name="Pangilinan J."/>
            <person name="Park H.-J."/>
            <person name="Ramirez L."/>
            <person name="Alfaro M."/>
            <person name="Sun H."/>
            <person name="Tritt A."/>
            <person name="Yoshinaga Y."/>
            <person name="Zwiers L.-H."/>
            <person name="Turgeon B."/>
            <person name="Goodwin S."/>
            <person name="Spatafora J."/>
            <person name="Crous P."/>
            <person name="Grigoriev I."/>
        </authorList>
    </citation>
    <scope>NUCLEOTIDE SEQUENCE</scope>
    <source>
        <strain evidence="2">CBS 122368</strain>
    </source>
</reference>
<evidence type="ECO:0008006" key="4">
    <source>
        <dbReference type="Google" id="ProtNLM"/>
    </source>
</evidence>
<proteinExistence type="predicted"/>
<sequence>MVNFTFVPHKGARPERSGLVKSHVMRESQRRRREAKQRRHQNLSTSGPSEPQTATTRDDENSQLGLHPQSSLLLRAIPSSEAPHDNTNEYPALINGTDGAVPWPPPSNPLSGSETNPLHGTQESTVGIEYSILSNNRLQASSRWPFSGDFPSNPVRDYSAFVQTNLRSSFDSNGNFWHNLSPVLTQQPRLLYPAYQNANSPSDASWVSESLFNRMTELVSHYTSSLYIERPGLPPVNPVIYWQRLSLVNSKVLLSTALFYCAYRDTVRDMAGNDHVYFKHRILNLINTALKNPETAVCDDNIAAVISMCMYENLRGSDLIGMHLRGLRQMLDTRGGINSFHSDQGQHISEMALLQDMMHASCSNVPPMMFDITDPILRDMRPISLENWYPQSPLRVLNDAGFARPIPELRFSFEILKDAFDAFEMLCVEAFDPDTASEEAPLFKVRREKYWMRLTSREDDSPSEHIPSSTGGKIEKAIHLAAKIHFRAVASRIQHDDEANAGDMKRLHAIIRKIDLGFWKVAHYVYLWILLTGGAASSKHPRYRSHFVSEILRLGLSIGLFDWRSFRLTLGNFLWLQQYLRRHKPGGPIEGE</sequence>
<feature type="compositionally biased region" description="Polar residues" evidence="1">
    <location>
        <begin position="109"/>
        <end position="118"/>
    </location>
</feature>
<dbReference type="Proteomes" id="UP000800094">
    <property type="component" value="Unassembled WGS sequence"/>
</dbReference>
<feature type="region of interest" description="Disordered" evidence="1">
    <location>
        <begin position="80"/>
        <end position="118"/>
    </location>
</feature>
<feature type="region of interest" description="Disordered" evidence="1">
    <location>
        <begin position="22"/>
        <end position="64"/>
    </location>
</feature>
<feature type="compositionally biased region" description="Polar residues" evidence="1">
    <location>
        <begin position="42"/>
        <end position="55"/>
    </location>
</feature>
<gene>
    <name evidence="2" type="ORF">BU26DRAFT_611124</name>
</gene>
<accession>A0A6A6HSZ4</accession>
<name>A0A6A6HSZ4_9PLEO</name>
<dbReference type="GeneID" id="54589374"/>
<evidence type="ECO:0000256" key="1">
    <source>
        <dbReference type="SAM" id="MobiDB-lite"/>
    </source>
</evidence>
<dbReference type="PANTHER" id="PTHR37540">
    <property type="entry name" value="TRANSCRIPTION FACTOR (ACR-2), PUTATIVE-RELATED-RELATED"/>
    <property type="match status" value="1"/>
</dbReference>
<feature type="compositionally biased region" description="Basic residues" evidence="1">
    <location>
        <begin position="29"/>
        <end position="41"/>
    </location>
</feature>
<keyword evidence="3" id="KW-1185">Reference proteome</keyword>
<protein>
    <recommendedName>
        <fullName evidence="4">Transcription factor domain-containing protein</fullName>
    </recommendedName>
</protein>
<dbReference type="AlphaFoldDB" id="A0A6A6HSZ4"/>
<organism evidence="2 3">
    <name type="scientific">Trematosphaeria pertusa</name>
    <dbReference type="NCBI Taxonomy" id="390896"/>
    <lineage>
        <taxon>Eukaryota</taxon>
        <taxon>Fungi</taxon>
        <taxon>Dikarya</taxon>
        <taxon>Ascomycota</taxon>
        <taxon>Pezizomycotina</taxon>
        <taxon>Dothideomycetes</taxon>
        <taxon>Pleosporomycetidae</taxon>
        <taxon>Pleosporales</taxon>
        <taxon>Massarineae</taxon>
        <taxon>Trematosphaeriaceae</taxon>
        <taxon>Trematosphaeria</taxon>
    </lineage>
</organism>
<dbReference type="OrthoDB" id="4159781at2759"/>
<dbReference type="EMBL" id="ML987213">
    <property type="protein sequence ID" value="KAF2241295.1"/>
    <property type="molecule type" value="Genomic_DNA"/>
</dbReference>
<evidence type="ECO:0000313" key="2">
    <source>
        <dbReference type="EMBL" id="KAF2241295.1"/>
    </source>
</evidence>
<dbReference type="RefSeq" id="XP_033676299.1">
    <property type="nucleotide sequence ID" value="XM_033836044.1"/>
</dbReference>
<evidence type="ECO:0000313" key="3">
    <source>
        <dbReference type="Proteomes" id="UP000800094"/>
    </source>
</evidence>